<dbReference type="PANTHER" id="PTHR12121:SF34">
    <property type="entry name" value="PROTEIN ANGEL"/>
    <property type="match status" value="1"/>
</dbReference>
<dbReference type="Pfam" id="PF03372">
    <property type="entry name" value="Exo_endo_phos"/>
    <property type="match status" value="1"/>
</dbReference>
<feature type="compositionally biased region" description="Polar residues" evidence="1">
    <location>
        <begin position="350"/>
        <end position="360"/>
    </location>
</feature>
<dbReference type="Gene3D" id="3.60.10.10">
    <property type="entry name" value="Endonuclease/exonuclease/phosphatase"/>
    <property type="match status" value="1"/>
</dbReference>
<gene>
    <name evidence="3" type="ORF">JTE90_006685</name>
</gene>
<evidence type="ECO:0000313" key="4">
    <source>
        <dbReference type="Proteomes" id="UP000827092"/>
    </source>
</evidence>
<organism evidence="3 4">
    <name type="scientific">Oedothorax gibbosus</name>
    <dbReference type="NCBI Taxonomy" id="931172"/>
    <lineage>
        <taxon>Eukaryota</taxon>
        <taxon>Metazoa</taxon>
        <taxon>Ecdysozoa</taxon>
        <taxon>Arthropoda</taxon>
        <taxon>Chelicerata</taxon>
        <taxon>Arachnida</taxon>
        <taxon>Araneae</taxon>
        <taxon>Araneomorphae</taxon>
        <taxon>Entelegynae</taxon>
        <taxon>Araneoidea</taxon>
        <taxon>Linyphiidae</taxon>
        <taxon>Erigoninae</taxon>
        <taxon>Oedothorax</taxon>
    </lineage>
</organism>
<protein>
    <recommendedName>
        <fullName evidence="2">Endonuclease/exonuclease/phosphatase domain-containing protein</fullName>
    </recommendedName>
</protein>
<dbReference type="Proteomes" id="UP000827092">
    <property type="component" value="Unassembled WGS sequence"/>
</dbReference>
<feature type="compositionally biased region" description="Basic and acidic residues" evidence="1">
    <location>
        <begin position="281"/>
        <end position="292"/>
    </location>
</feature>
<dbReference type="PANTHER" id="PTHR12121">
    <property type="entry name" value="CARBON CATABOLITE REPRESSOR PROTEIN 4"/>
    <property type="match status" value="1"/>
</dbReference>
<dbReference type="InterPro" id="IPR005135">
    <property type="entry name" value="Endo/exonuclease/phosphatase"/>
</dbReference>
<feature type="region of interest" description="Disordered" evidence="1">
    <location>
        <begin position="281"/>
        <end position="326"/>
    </location>
</feature>
<dbReference type="GO" id="GO:0000175">
    <property type="term" value="F:3'-5'-RNA exonuclease activity"/>
    <property type="evidence" value="ECO:0007669"/>
    <property type="project" value="TreeGrafter"/>
</dbReference>
<dbReference type="InterPro" id="IPR050410">
    <property type="entry name" value="CCR4/nocturin_mRNA_transcr"/>
</dbReference>
<feature type="region of interest" description="Disordered" evidence="1">
    <location>
        <begin position="345"/>
        <end position="384"/>
    </location>
</feature>
<evidence type="ECO:0000313" key="3">
    <source>
        <dbReference type="EMBL" id="KAG8190519.1"/>
    </source>
</evidence>
<evidence type="ECO:0000259" key="2">
    <source>
        <dbReference type="Pfam" id="PF03372"/>
    </source>
</evidence>
<sequence length="482" mass="55348">MASRPAMSIEEIIRRKVSSLRYWKKSNLYRKHSNWKFQFSVMTYNILSQTAVDNHRYLYRNCNPSFLRENYRVSMVLPEIMHSKSDIVCLQEVEQFVYEARLKNILEQRGFGSIFMKRTCNKTDGCAIFWRQDKFQLVGQNGIEFQTKDAEILNRDNIGLIAVLKPNHRNAGNVLLHVATTHLLYNPKRGDIKMCQLRWLLAELERMALIDVKNDVRRYQPVILCGDLNIQPHSPLYQFIETGRINVANTTCGDLSGQIKNKNAGRPIRFETLKLDKIGINKGSRFENEPPKKHQKRKTQPNQQVQKMPPNPRPTMVNNTGMSQHYGHPMVNMATCDPRFMHPVPLMQFHNHQPPNHKQSTPPPQHNPSTGSSTVDGAKESDSDETCFSHDFKLVPVYKFHNMSEGTIPITSMVGDDAHTVDHIFYNVDIKRDNHSFREGVLKLLAWYTLLTKEDLKELGGLPNAGLGSDHICLGARFAISL</sequence>
<feature type="domain" description="Endonuclease/exonuclease/phosphatase" evidence="2">
    <location>
        <begin position="42"/>
        <end position="431"/>
    </location>
</feature>
<name>A0AAV6V1Y2_9ARAC</name>
<reference evidence="3 4" key="1">
    <citation type="journal article" date="2022" name="Nat. Ecol. Evol.">
        <title>A masculinizing supergene underlies an exaggerated male reproductive morph in a spider.</title>
        <authorList>
            <person name="Hendrickx F."/>
            <person name="De Corte Z."/>
            <person name="Sonet G."/>
            <person name="Van Belleghem S.M."/>
            <person name="Kostlbacher S."/>
            <person name="Vangestel C."/>
        </authorList>
    </citation>
    <scope>NUCLEOTIDE SEQUENCE [LARGE SCALE GENOMIC DNA]</scope>
    <source>
        <strain evidence="3">W744_W776</strain>
    </source>
</reference>
<evidence type="ECO:0000256" key="1">
    <source>
        <dbReference type="SAM" id="MobiDB-lite"/>
    </source>
</evidence>
<dbReference type="InterPro" id="IPR036691">
    <property type="entry name" value="Endo/exonu/phosph_ase_sf"/>
</dbReference>
<keyword evidence="4" id="KW-1185">Reference proteome</keyword>
<dbReference type="EMBL" id="JAFNEN010000182">
    <property type="protein sequence ID" value="KAG8190519.1"/>
    <property type="molecule type" value="Genomic_DNA"/>
</dbReference>
<dbReference type="AlphaFoldDB" id="A0AAV6V1Y2"/>
<dbReference type="SUPFAM" id="SSF56219">
    <property type="entry name" value="DNase I-like"/>
    <property type="match status" value="1"/>
</dbReference>
<accession>A0AAV6V1Y2</accession>
<proteinExistence type="predicted"/>
<comment type="caution">
    <text evidence="3">The sequence shown here is derived from an EMBL/GenBank/DDBJ whole genome shotgun (WGS) entry which is preliminary data.</text>
</comment>